<protein>
    <recommendedName>
        <fullName evidence="3">DZIP3-like HEPN domain-containing protein</fullName>
    </recommendedName>
</protein>
<dbReference type="EMBL" id="MU826403">
    <property type="protein sequence ID" value="KAJ7376335.1"/>
    <property type="molecule type" value="Genomic_DNA"/>
</dbReference>
<reference evidence="1" key="1">
    <citation type="submission" date="2023-01" db="EMBL/GenBank/DDBJ databases">
        <title>Genome assembly of the deep-sea coral Lophelia pertusa.</title>
        <authorList>
            <person name="Herrera S."/>
            <person name="Cordes E."/>
        </authorList>
    </citation>
    <scope>NUCLEOTIDE SEQUENCE</scope>
    <source>
        <strain evidence="1">USNM1676648</strain>
        <tissue evidence="1">Polyp</tissue>
    </source>
</reference>
<dbReference type="Proteomes" id="UP001163046">
    <property type="component" value="Unassembled WGS sequence"/>
</dbReference>
<proteinExistence type="predicted"/>
<evidence type="ECO:0008006" key="3">
    <source>
        <dbReference type="Google" id="ProtNLM"/>
    </source>
</evidence>
<keyword evidence="2" id="KW-1185">Reference proteome</keyword>
<name>A0A9X0CUR9_9CNID</name>
<comment type="caution">
    <text evidence="1">The sequence shown here is derived from an EMBL/GenBank/DDBJ whole genome shotgun (WGS) entry which is preliminary data.</text>
</comment>
<accession>A0A9X0CUR9</accession>
<organism evidence="1 2">
    <name type="scientific">Desmophyllum pertusum</name>
    <dbReference type="NCBI Taxonomy" id="174260"/>
    <lineage>
        <taxon>Eukaryota</taxon>
        <taxon>Metazoa</taxon>
        <taxon>Cnidaria</taxon>
        <taxon>Anthozoa</taxon>
        <taxon>Hexacorallia</taxon>
        <taxon>Scleractinia</taxon>
        <taxon>Caryophylliina</taxon>
        <taxon>Caryophylliidae</taxon>
        <taxon>Desmophyllum</taxon>
    </lineage>
</organism>
<evidence type="ECO:0000313" key="2">
    <source>
        <dbReference type="Proteomes" id="UP001163046"/>
    </source>
</evidence>
<dbReference type="AlphaFoldDB" id="A0A9X0CUR9"/>
<sequence>MSLQPFRDEQLNYFKYAFIVLNEFPEALRQTFKVMWDNTLGYLPGYQMWDDSNFVRNVFLGTEGGTTKVPTHLSYKEWDCAALFQATIYARSFALPGSKGHHSLLSDLYVKPRGLPPDSFHSSVVSLGGNKAETFALAIDQLRRLRNSLCHSTSSEIDKVTFGQYVQYAKDAFKALGVKTDAIDAVGGLDESDFPAEQVRKLEEKHQKGVAV</sequence>
<evidence type="ECO:0000313" key="1">
    <source>
        <dbReference type="EMBL" id="KAJ7376335.1"/>
    </source>
</evidence>
<gene>
    <name evidence="1" type="ORF">OS493_035479</name>
</gene>
<dbReference type="OrthoDB" id="5987302at2759"/>